<keyword evidence="3" id="KW-1185">Reference proteome</keyword>
<dbReference type="EMBL" id="PDCK01000041">
    <property type="protein sequence ID" value="PRQ44125.1"/>
    <property type="molecule type" value="Genomic_DNA"/>
</dbReference>
<name>A0A2P6RCI7_ROSCH</name>
<proteinExistence type="predicted"/>
<dbReference type="Proteomes" id="UP000238479">
    <property type="component" value="Chromosome 3"/>
</dbReference>
<evidence type="ECO:0000313" key="3">
    <source>
        <dbReference type="Proteomes" id="UP000238479"/>
    </source>
</evidence>
<sequence length="244" mass="28046">MTMEMDAKGQLSITMQLLPVSNNSSKPYISRSFGSHYIPDFTLSQLMILLITLGTILSLPCIFMSMSQFPQTPNIQLHSLFISKLNISNTTLGANWDLTLKIENPNLVSWIRFNDIKGSILYKNNHLVMYSVEPFVLGLKENRIMQMKMSNHKLEMNKWVLEEIGKQYQDGGAVQFSLQMSFWGMYRNGWRGKQNFIMNPRCSDLKVGFLPQTGFGTWLRKGEHMMCSVNPNEDKVDGYEPVIR</sequence>
<evidence type="ECO:0008006" key="4">
    <source>
        <dbReference type="Google" id="ProtNLM"/>
    </source>
</evidence>
<keyword evidence="1" id="KW-0812">Transmembrane</keyword>
<feature type="transmembrane region" description="Helical" evidence="1">
    <location>
        <begin position="46"/>
        <end position="66"/>
    </location>
</feature>
<organism evidence="2 3">
    <name type="scientific">Rosa chinensis</name>
    <name type="common">China rose</name>
    <dbReference type="NCBI Taxonomy" id="74649"/>
    <lineage>
        <taxon>Eukaryota</taxon>
        <taxon>Viridiplantae</taxon>
        <taxon>Streptophyta</taxon>
        <taxon>Embryophyta</taxon>
        <taxon>Tracheophyta</taxon>
        <taxon>Spermatophyta</taxon>
        <taxon>Magnoliopsida</taxon>
        <taxon>eudicotyledons</taxon>
        <taxon>Gunneridae</taxon>
        <taxon>Pentapetalae</taxon>
        <taxon>rosids</taxon>
        <taxon>fabids</taxon>
        <taxon>Rosales</taxon>
        <taxon>Rosaceae</taxon>
        <taxon>Rosoideae</taxon>
        <taxon>Rosoideae incertae sedis</taxon>
        <taxon>Rosa</taxon>
    </lineage>
</organism>
<gene>
    <name evidence="2" type="ORF">RchiOBHm_Chr3g0475771</name>
</gene>
<comment type="caution">
    <text evidence="2">The sequence shown here is derived from an EMBL/GenBank/DDBJ whole genome shotgun (WGS) entry which is preliminary data.</text>
</comment>
<protein>
    <recommendedName>
        <fullName evidence="4">Late embryogenesis abundant protein, LEA-14</fullName>
    </recommendedName>
</protein>
<keyword evidence="1" id="KW-1133">Transmembrane helix</keyword>
<reference evidence="2 3" key="1">
    <citation type="journal article" date="2018" name="Nat. Genet.">
        <title>The Rosa genome provides new insights in the design of modern roses.</title>
        <authorList>
            <person name="Bendahmane M."/>
        </authorList>
    </citation>
    <scope>NUCLEOTIDE SEQUENCE [LARGE SCALE GENOMIC DNA]</scope>
    <source>
        <strain evidence="3">cv. Old Blush</strain>
    </source>
</reference>
<dbReference type="OMA" id="GLKEHRM"/>
<evidence type="ECO:0000313" key="2">
    <source>
        <dbReference type="EMBL" id="PRQ44125.1"/>
    </source>
</evidence>
<evidence type="ECO:0000256" key="1">
    <source>
        <dbReference type="SAM" id="Phobius"/>
    </source>
</evidence>
<accession>A0A2P6RCI7</accession>
<dbReference type="AlphaFoldDB" id="A0A2P6RCI7"/>
<keyword evidence="1" id="KW-0472">Membrane</keyword>
<dbReference type="Gramene" id="PRQ44125">
    <property type="protein sequence ID" value="PRQ44125"/>
    <property type="gene ID" value="RchiOBHm_Chr3g0475771"/>
</dbReference>